<name>A0AAD9VI23_9HYME</name>
<evidence type="ECO:0000313" key="1">
    <source>
        <dbReference type="EMBL" id="KAK2575329.1"/>
    </source>
</evidence>
<evidence type="ECO:0000313" key="2">
    <source>
        <dbReference type="Proteomes" id="UP001258017"/>
    </source>
</evidence>
<keyword evidence="2" id="KW-1185">Reference proteome</keyword>
<sequence length="58" mass="6625">DRVGSKVIPSIFMLVVLRRVEFLMESSGDARSVLDDLENKMNSVLDRENCKPDFSDHL</sequence>
<protein>
    <submittedName>
        <fullName evidence="1">Uncharacterized protein</fullName>
    </submittedName>
</protein>
<dbReference type="AlphaFoldDB" id="A0AAD9VI23"/>
<reference evidence="1" key="1">
    <citation type="submission" date="2021-08" db="EMBL/GenBank/DDBJ databases">
        <authorList>
            <person name="Misof B."/>
            <person name="Oliver O."/>
            <person name="Podsiadlowski L."/>
            <person name="Donath A."/>
            <person name="Peters R."/>
            <person name="Mayer C."/>
            <person name="Rust J."/>
            <person name="Gunkel S."/>
            <person name="Lesny P."/>
            <person name="Martin S."/>
            <person name="Oeyen J.P."/>
            <person name="Petersen M."/>
            <person name="Panagiotis P."/>
            <person name="Wilbrandt J."/>
            <person name="Tanja T."/>
        </authorList>
    </citation>
    <scope>NUCLEOTIDE SEQUENCE</scope>
    <source>
        <strain evidence="1">GBR_01_08_01A</strain>
        <tissue evidence="1">Thorax + abdomen</tissue>
    </source>
</reference>
<reference evidence="1" key="2">
    <citation type="journal article" date="2023" name="Commun. Biol.">
        <title>Intrasexual cuticular hydrocarbon dimorphism in a wasp sheds light on hydrocarbon biosynthesis genes in Hymenoptera.</title>
        <authorList>
            <person name="Moris V.C."/>
            <person name="Podsiadlowski L."/>
            <person name="Martin S."/>
            <person name="Oeyen J.P."/>
            <person name="Donath A."/>
            <person name="Petersen M."/>
            <person name="Wilbrandt J."/>
            <person name="Misof B."/>
            <person name="Liedtke D."/>
            <person name="Thamm M."/>
            <person name="Scheiner R."/>
            <person name="Schmitt T."/>
            <person name="Niehuis O."/>
        </authorList>
    </citation>
    <scope>NUCLEOTIDE SEQUENCE</scope>
    <source>
        <strain evidence="1">GBR_01_08_01A</strain>
    </source>
</reference>
<accession>A0AAD9VI23</accession>
<feature type="non-terminal residue" evidence="1">
    <location>
        <position position="1"/>
    </location>
</feature>
<organism evidence="1 2">
    <name type="scientific">Odynerus spinipes</name>
    <dbReference type="NCBI Taxonomy" id="1348599"/>
    <lineage>
        <taxon>Eukaryota</taxon>
        <taxon>Metazoa</taxon>
        <taxon>Ecdysozoa</taxon>
        <taxon>Arthropoda</taxon>
        <taxon>Hexapoda</taxon>
        <taxon>Insecta</taxon>
        <taxon>Pterygota</taxon>
        <taxon>Neoptera</taxon>
        <taxon>Endopterygota</taxon>
        <taxon>Hymenoptera</taxon>
        <taxon>Apocrita</taxon>
        <taxon>Aculeata</taxon>
        <taxon>Vespoidea</taxon>
        <taxon>Vespidae</taxon>
        <taxon>Eumeninae</taxon>
        <taxon>Odynerus</taxon>
    </lineage>
</organism>
<proteinExistence type="predicted"/>
<comment type="caution">
    <text evidence="1">The sequence shown here is derived from an EMBL/GenBank/DDBJ whole genome shotgun (WGS) entry which is preliminary data.</text>
</comment>
<gene>
    <name evidence="1" type="ORF">KPH14_012687</name>
</gene>
<dbReference type="EMBL" id="JAIFRP010004449">
    <property type="protein sequence ID" value="KAK2575329.1"/>
    <property type="molecule type" value="Genomic_DNA"/>
</dbReference>
<dbReference type="Proteomes" id="UP001258017">
    <property type="component" value="Unassembled WGS sequence"/>
</dbReference>